<reference evidence="2" key="1">
    <citation type="submission" date="2017-05" db="EMBL/GenBank/DDBJ databases">
        <authorList>
            <person name="Imhoff J.F."/>
            <person name="Rahn T."/>
            <person name="Kuenzel S."/>
            <person name="Neulinger S.C."/>
        </authorList>
    </citation>
    <scope>NUCLEOTIDE SEQUENCE</scope>
    <source>
        <strain evidence="2">LMG 28126</strain>
    </source>
</reference>
<dbReference type="EMBL" id="NHSD01000108">
    <property type="protein sequence ID" value="MBK5926193.1"/>
    <property type="molecule type" value="Genomic_DNA"/>
</dbReference>
<accession>A0A934TJI6</accession>
<organism evidence="2 3">
    <name type="scientific">Rhodobaculum claviforme</name>
    <dbReference type="NCBI Taxonomy" id="1549854"/>
    <lineage>
        <taxon>Bacteria</taxon>
        <taxon>Pseudomonadati</taxon>
        <taxon>Pseudomonadota</taxon>
        <taxon>Alphaproteobacteria</taxon>
        <taxon>Rhodobacterales</taxon>
        <taxon>Paracoccaceae</taxon>
        <taxon>Rhodobaculum</taxon>
    </lineage>
</organism>
<dbReference type="AlphaFoldDB" id="A0A934TJI6"/>
<dbReference type="Proteomes" id="UP000706333">
    <property type="component" value="Unassembled WGS sequence"/>
</dbReference>
<protein>
    <submittedName>
        <fullName evidence="2">Uncharacterized protein</fullName>
    </submittedName>
</protein>
<feature type="chain" id="PRO_5037381661" evidence="1">
    <location>
        <begin position="17"/>
        <end position="154"/>
    </location>
</feature>
<keyword evidence="3" id="KW-1185">Reference proteome</keyword>
<gene>
    <name evidence="2" type="ORF">CCR87_02300</name>
</gene>
<comment type="caution">
    <text evidence="2">The sequence shown here is derived from an EMBL/GenBank/DDBJ whole genome shotgun (WGS) entry which is preliminary data.</text>
</comment>
<feature type="signal peptide" evidence="1">
    <location>
        <begin position="1"/>
        <end position="16"/>
    </location>
</feature>
<evidence type="ECO:0000313" key="3">
    <source>
        <dbReference type="Proteomes" id="UP000706333"/>
    </source>
</evidence>
<proteinExistence type="predicted"/>
<keyword evidence="1" id="KW-0732">Signal</keyword>
<name>A0A934TJI6_9RHOB</name>
<evidence type="ECO:0000256" key="1">
    <source>
        <dbReference type="SAM" id="SignalP"/>
    </source>
</evidence>
<sequence>MMVVLLAQAAPHGALAGTIGGLPVTPVSPAPMVTVPALDETGCRVPMLVWRCRNDALTLVYAFDMDVAPETAGALRLWVEQEGRVLSDPAAWPLTASHRNATVPAAAAAELLRAAQDGAEVLLRLDDPATGSELRDRFALTDVAPALAALPCTP</sequence>
<evidence type="ECO:0000313" key="2">
    <source>
        <dbReference type="EMBL" id="MBK5926193.1"/>
    </source>
</evidence>
<reference evidence="2" key="2">
    <citation type="journal article" date="2020" name="Microorganisms">
        <title>Osmotic Adaptation and Compatible Solute Biosynthesis of Phototrophic Bacteria as Revealed from Genome Analyses.</title>
        <authorList>
            <person name="Imhoff J.F."/>
            <person name="Rahn T."/>
            <person name="Kunzel S."/>
            <person name="Keller A."/>
            <person name="Neulinger S.C."/>
        </authorList>
    </citation>
    <scope>NUCLEOTIDE SEQUENCE</scope>
    <source>
        <strain evidence="2">LMG 28126</strain>
    </source>
</reference>